<evidence type="ECO:0000313" key="2">
    <source>
        <dbReference type="EMBL" id="MEO1783405.1"/>
    </source>
</evidence>
<proteinExistence type="predicted"/>
<keyword evidence="3" id="KW-1185">Reference proteome</keyword>
<name>A0ABV0F5T4_9ENTE</name>
<evidence type="ECO:0000313" key="3">
    <source>
        <dbReference type="Proteomes" id="UP001429357"/>
    </source>
</evidence>
<keyword evidence="1" id="KW-1133">Transmembrane helix</keyword>
<organism evidence="2 3">
    <name type="scientific">Enterococcus diestrammenae</name>
    <dbReference type="NCBI Taxonomy" id="1155073"/>
    <lineage>
        <taxon>Bacteria</taxon>
        <taxon>Bacillati</taxon>
        <taxon>Bacillota</taxon>
        <taxon>Bacilli</taxon>
        <taxon>Lactobacillales</taxon>
        <taxon>Enterococcaceae</taxon>
        <taxon>Enterococcus</taxon>
    </lineage>
</organism>
<reference evidence="2" key="1">
    <citation type="submission" date="2016-06" db="EMBL/GenBank/DDBJ databases">
        <authorList>
            <person name="Van Tyne D."/>
        </authorList>
    </citation>
    <scope>NUCLEOTIDE SEQUENCE</scope>
    <source>
        <strain evidence="2">JM9A</strain>
    </source>
</reference>
<reference evidence="2" key="2">
    <citation type="submission" date="2024-02" db="EMBL/GenBank/DDBJ databases">
        <title>The Genome Sequence of Enterococcus diestrammenae JM9A.</title>
        <authorList>
            <person name="Earl A."/>
            <person name="Manson A."/>
            <person name="Gilmore M."/>
            <person name="Sanders J."/>
            <person name="Shea T."/>
            <person name="Howe W."/>
            <person name="Livny J."/>
            <person name="Cuomo C."/>
            <person name="Neafsey D."/>
            <person name="Birren B."/>
        </authorList>
    </citation>
    <scope>NUCLEOTIDE SEQUENCE</scope>
    <source>
        <strain evidence="2">JM9A</strain>
    </source>
</reference>
<evidence type="ECO:0000256" key="1">
    <source>
        <dbReference type="SAM" id="Phobius"/>
    </source>
</evidence>
<dbReference type="Proteomes" id="UP001429357">
    <property type="component" value="Unassembled WGS sequence"/>
</dbReference>
<keyword evidence="1" id="KW-0812">Transmembrane</keyword>
<keyword evidence="1" id="KW-0472">Membrane</keyword>
<dbReference type="EMBL" id="MAEI02000002">
    <property type="protein sequence ID" value="MEO1783405.1"/>
    <property type="molecule type" value="Genomic_DNA"/>
</dbReference>
<protein>
    <submittedName>
        <fullName evidence="2">Uncharacterized protein</fullName>
    </submittedName>
</protein>
<feature type="transmembrane region" description="Helical" evidence="1">
    <location>
        <begin position="6"/>
        <end position="28"/>
    </location>
</feature>
<accession>A0ABV0F5T4</accession>
<comment type="caution">
    <text evidence="2">The sequence shown here is derived from an EMBL/GenBank/DDBJ whole genome shotgun (WGS) entry which is preliminary data.</text>
</comment>
<sequence>MIKGLFFIIAFVVFVNFIVQTITGLDVTKLQLAEEVISKYRINFALERAENFFLYVGGFAFAWVIINIGENVVSTMGVNTSWLEQEEKVNQVQVCVAELEAICGKFSARDRSRSIMIHYPDGSVQQVESVKEAARLVGCSKTTVARSLATGGPVLKGSAKGIIFAIRNW</sequence>
<feature type="transmembrane region" description="Helical" evidence="1">
    <location>
        <begin position="49"/>
        <end position="66"/>
    </location>
</feature>
<gene>
    <name evidence="2" type="ORF">BAU18_003025</name>
</gene>